<dbReference type="RefSeq" id="XP_060355230.1">
    <property type="nucleotide sequence ID" value="XM_060484373.1"/>
</dbReference>
<evidence type="ECO:0000313" key="3">
    <source>
        <dbReference type="Proteomes" id="UP001241169"/>
    </source>
</evidence>
<reference evidence="2 3" key="1">
    <citation type="submission" date="2016-10" db="EMBL/GenBank/DDBJ databases">
        <title>The genome sequence of Colletotrichum fioriniae PJ7.</title>
        <authorList>
            <person name="Baroncelli R."/>
        </authorList>
    </citation>
    <scope>NUCLEOTIDE SEQUENCE [LARGE SCALE GENOMIC DNA]</scope>
    <source>
        <strain evidence="2 3">IMI 384185</strain>
    </source>
</reference>
<dbReference type="Proteomes" id="UP001241169">
    <property type="component" value="Unassembled WGS sequence"/>
</dbReference>
<evidence type="ECO:0000256" key="1">
    <source>
        <dbReference type="SAM" id="Phobius"/>
    </source>
</evidence>
<evidence type="ECO:0000313" key="2">
    <source>
        <dbReference type="EMBL" id="KAK1546113.1"/>
    </source>
</evidence>
<keyword evidence="1" id="KW-0472">Membrane</keyword>
<dbReference type="GeneID" id="85368272"/>
<keyword evidence="1" id="KW-1133">Transmembrane helix</keyword>
<keyword evidence="1" id="KW-0812">Transmembrane</keyword>
<proteinExistence type="predicted"/>
<keyword evidence="3" id="KW-1185">Reference proteome</keyword>
<sequence>TAVEGHDCTNTTNARIIDWHNWVRSNGFELSSQVINKRLCHNSMCQSIRSEIDSGLAGYGFLDFYGIECILLAVYCAFALPAFAKRDKTSSSSVDMLHASQSNGKSGLFDRDYEAMEGTKYDLFMAATSLFVGIQAIVIYSQVRPSVYEYSSSLQLIVSGSVSVRWPQCYHSY</sequence>
<gene>
    <name evidence="2" type="ORF">CPAR01_00080</name>
</gene>
<comment type="caution">
    <text evidence="2">The sequence shown here is derived from an EMBL/GenBank/DDBJ whole genome shotgun (WGS) entry which is preliminary data.</text>
</comment>
<organism evidence="2 3">
    <name type="scientific">Colletotrichum paranaense</name>
    <dbReference type="NCBI Taxonomy" id="1914294"/>
    <lineage>
        <taxon>Eukaryota</taxon>
        <taxon>Fungi</taxon>
        <taxon>Dikarya</taxon>
        <taxon>Ascomycota</taxon>
        <taxon>Pezizomycotina</taxon>
        <taxon>Sordariomycetes</taxon>
        <taxon>Hypocreomycetidae</taxon>
        <taxon>Glomerellales</taxon>
        <taxon>Glomerellaceae</taxon>
        <taxon>Colletotrichum</taxon>
        <taxon>Colletotrichum acutatum species complex</taxon>
    </lineage>
</organism>
<feature type="transmembrane region" description="Helical" evidence="1">
    <location>
        <begin position="64"/>
        <end position="84"/>
    </location>
</feature>
<feature type="non-terminal residue" evidence="2">
    <location>
        <position position="1"/>
    </location>
</feature>
<dbReference type="EMBL" id="MOPA01000001">
    <property type="protein sequence ID" value="KAK1546113.1"/>
    <property type="molecule type" value="Genomic_DNA"/>
</dbReference>
<feature type="transmembrane region" description="Helical" evidence="1">
    <location>
        <begin position="123"/>
        <end position="143"/>
    </location>
</feature>
<name>A0ABQ9T2X3_9PEZI</name>
<protein>
    <submittedName>
        <fullName evidence="2">Uncharacterized protein</fullName>
    </submittedName>
</protein>
<accession>A0ABQ9T2X3</accession>